<dbReference type="SUPFAM" id="SSF47413">
    <property type="entry name" value="lambda repressor-like DNA-binding domains"/>
    <property type="match status" value="1"/>
</dbReference>
<dbReference type="Gene3D" id="1.10.260.40">
    <property type="entry name" value="lambda repressor-like DNA-binding domains"/>
    <property type="match status" value="1"/>
</dbReference>
<dbReference type="InterPro" id="IPR001387">
    <property type="entry name" value="Cro/C1-type_HTH"/>
</dbReference>
<name>A0ABQ1U1C4_9GAMM</name>
<keyword evidence="4" id="KW-1185">Reference proteome</keyword>
<dbReference type="Pfam" id="PF13443">
    <property type="entry name" value="HTH_26"/>
    <property type="match status" value="1"/>
</dbReference>
<evidence type="ECO:0000313" key="3">
    <source>
        <dbReference type="EMBL" id="GGF07148.1"/>
    </source>
</evidence>
<feature type="region of interest" description="Disordered" evidence="1">
    <location>
        <begin position="70"/>
        <end position="110"/>
    </location>
</feature>
<protein>
    <recommendedName>
        <fullName evidence="2">HTH cro/C1-type domain-containing protein</fullName>
    </recommendedName>
</protein>
<evidence type="ECO:0000313" key="4">
    <source>
        <dbReference type="Proteomes" id="UP000638462"/>
    </source>
</evidence>
<sequence length="110" mass="12186">MVKKAISHEQIREALKLKDINFSDIAAALKLTSSHVSRVSRRETYSKPVADAICKCLDLPLEEVFGDVEPYFSPNKRGPKDRSKRTSQIVTALREGQPIPPAHNSLSVAS</sequence>
<dbReference type="CDD" id="cd00093">
    <property type="entry name" value="HTH_XRE"/>
    <property type="match status" value="1"/>
</dbReference>
<accession>A0ABQ1U1C4</accession>
<evidence type="ECO:0000256" key="1">
    <source>
        <dbReference type="SAM" id="MobiDB-lite"/>
    </source>
</evidence>
<dbReference type="InterPro" id="IPR010982">
    <property type="entry name" value="Lambda_DNA-bd_dom_sf"/>
</dbReference>
<comment type="caution">
    <text evidence="3">The sequence shown here is derived from an EMBL/GenBank/DDBJ whole genome shotgun (WGS) entry which is preliminary data.</text>
</comment>
<proteinExistence type="predicted"/>
<organism evidence="3 4">
    <name type="scientific">Pseudoalteromonas gelatinilytica</name>
    <dbReference type="NCBI Taxonomy" id="1703256"/>
    <lineage>
        <taxon>Bacteria</taxon>
        <taxon>Pseudomonadati</taxon>
        <taxon>Pseudomonadota</taxon>
        <taxon>Gammaproteobacteria</taxon>
        <taxon>Alteromonadales</taxon>
        <taxon>Pseudoalteromonadaceae</taxon>
        <taxon>Pseudoalteromonas</taxon>
    </lineage>
</organism>
<feature type="domain" description="HTH cro/C1-type" evidence="2">
    <location>
        <begin position="11"/>
        <end position="68"/>
    </location>
</feature>
<evidence type="ECO:0000259" key="2">
    <source>
        <dbReference type="Pfam" id="PF13443"/>
    </source>
</evidence>
<dbReference type="RefSeq" id="WP_188730656.1">
    <property type="nucleotide sequence ID" value="NZ_BMIT01000017.1"/>
</dbReference>
<reference evidence="4" key="1">
    <citation type="journal article" date="2019" name="Int. J. Syst. Evol. Microbiol.">
        <title>The Global Catalogue of Microorganisms (GCM) 10K type strain sequencing project: providing services to taxonomists for standard genome sequencing and annotation.</title>
        <authorList>
            <consortium name="The Broad Institute Genomics Platform"/>
            <consortium name="The Broad Institute Genome Sequencing Center for Infectious Disease"/>
            <person name="Wu L."/>
            <person name="Ma J."/>
        </authorList>
    </citation>
    <scope>NUCLEOTIDE SEQUENCE [LARGE SCALE GENOMIC DNA]</scope>
    <source>
        <strain evidence="4">CGMCC 1.15394</strain>
    </source>
</reference>
<dbReference type="EMBL" id="BMIT01000017">
    <property type="protein sequence ID" value="GGF07148.1"/>
    <property type="molecule type" value="Genomic_DNA"/>
</dbReference>
<dbReference type="Proteomes" id="UP000638462">
    <property type="component" value="Unassembled WGS sequence"/>
</dbReference>
<gene>
    <name evidence="3" type="ORF">GCM10008027_35080</name>
</gene>